<evidence type="ECO:0000313" key="2">
    <source>
        <dbReference type="Proteomes" id="UP001501231"/>
    </source>
</evidence>
<dbReference type="PANTHER" id="PTHR38031:SF1">
    <property type="entry name" value="SULFUR CARRIER PROTEIN CYSO"/>
    <property type="match status" value="1"/>
</dbReference>
<dbReference type="InterPro" id="IPR003749">
    <property type="entry name" value="ThiS/MoaD-like"/>
</dbReference>
<gene>
    <name evidence="1" type="ORF">GCM10010191_08180</name>
</gene>
<dbReference type="InterPro" id="IPR054834">
    <property type="entry name" value="SAMP1_3"/>
</dbReference>
<sequence length="94" mass="9687">MNVTVRLPGVLRDIAGAGAAVPVRVPAGATVRDALDALARDLPAVERRVRDECGALRPHVNVFLGNTNIRDLALLATPLAPGAEVYVLPAVSGG</sequence>
<dbReference type="PANTHER" id="PTHR38031">
    <property type="entry name" value="SULFUR CARRIER PROTEIN SLR0821-RELATED"/>
    <property type="match status" value="1"/>
</dbReference>
<dbReference type="RefSeq" id="WP_344587043.1">
    <property type="nucleotide sequence ID" value="NZ_BAAARW010000002.1"/>
</dbReference>
<dbReference type="EMBL" id="BAAARW010000002">
    <property type="protein sequence ID" value="GAA2402999.1"/>
    <property type="molecule type" value="Genomic_DNA"/>
</dbReference>
<dbReference type="InterPro" id="IPR016155">
    <property type="entry name" value="Mopterin_synth/thiamin_S_b"/>
</dbReference>
<dbReference type="InterPro" id="IPR012675">
    <property type="entry name" value="Beta-grasp_dom_sf"/>
</dbReference>
<name>A0ABP5VH17_9ACTN</name>
<accession>A0ABP5VH17</accession>
<dbReference type="SUPFAM" id="SSF54285">
    <property type="entry name" value="MoaD/ThiS"/>
    <property type="match status" value="1"/>
</dbReference>
<dbReference type="Gene3D" id="3.10.20.30">
    <property type="match status" value="1"/>
</dbReference>
<keyword evidence="2" id="KW-1185">Reference proteome</keyword>
<dbReference type="InterPro" id="IPR052045">
    <property type="entry name" value="Sulfur_Carrier/Prot_Modifier"/>
</dbReference>
<protein>
    <submittedName>
        <fullName evidence="1">MoaD/ThiS family protein</fullName>
    </submittedName>
</protein>
<proteinExistence type="predicted"/>
<dbReference type="Proteomes" id="UP001501231">
    <property type="component" value="Unassembled WGS sequence"/>
</dbReference>
<organism evidence="1 2">
    <name type="scientific">Actinomadura vinacea</name>
    <dbReference type="NCBI Taxonomy" id="115336"/>
    <lineage>
        <taxon>Bacteria</taxon>
        <taxon>Bacillati</taxon>
        <taxon>Actinomycetota</taxon>
        <taxon>Actinomycetes</taxon>
        <taxon>Streptosporangiales</taxon>
        <taxon>Thermomonosporaceae</taxon>
        <taxon>Actinomadura</taxon>
    </lineage>
</organism>
<evidence type="ECO:0000313" key="1">
    <source>
        <dbReference type="EMBL" id="GAA2402999.1"/>
    </source>
</evidence>
<comment type="caution">
    <text evidence="1">The sequence shown here is derived from an EMBL/GenBank/DDBJ whole genome shotgun (WGS) entry which is preliminary data.</text>
</comment>
<dbReference type="Pfam" id="PF02597">
    <property type="entry name" value="ThiS"/>
    <property type="match status" value="1"/>
</dbReference>
<dbReference type="NCBIfam" id="NF041918">
    <property type="entry name" value="SAMP1"/>
    <property type="match status" value="1"/>
</dbReference>
<reference evidence="2" key="1">
    <citation type="journal article" date="2019" name="Int. J. Syst. Evol. Microbiol.">
        <title>The Global Catalogue of Microorganisms (GCM) 10K type strain sequencing project: providing services to taxonomists for standard genome sequencing and annotation.</title>
        <authorList>
            <consortium name="The Broad Institute Genomics Platform"/>
            <consortium name="The Broad Institute Genome Sequencing Center for Infectious Disease"/>
            <person name="Wu L."/>
            <person name="Ma J."/>
        </authorList>
    </citation>
    <scope>NUCLEOTIDE SEQUENCE [LARGE SCALE GENOMIC DNA]</scope>
    <source>
        <strain evidence="2">JCM 3325</strain>
    </source>
</reference>